<keyword evidence="4" id="KW-1185">Reference proteome</keyword>
<feature type="chain" id="PRO_5045075082" evidence="1">
    <location>
        <begin position="21"/>
        <end position="189"/>
    </location>
</feature>
<dbReference type="EMBL" id="CP011409">
    <property type="protein sequence ID" value="AKZ62406.1"/>
    <property type="molecule type" value="Genomic_DNA"/>
</dbReference>
<keyword evidence="1" id="KW-0732">Signal</keyword>
<dbReference type="Proteomes" id="UP000063429">
    <property type="component" value="Chromosome"/>
</dbReference>
<evidence type="ECO:0000313" key="3">
    <source>
        <dbReference type="EMBL" id="AKZ62406.1"/>
    </source>
</evidence>
<dbReference type="Pfam" id="PF04264">
    <property type="entry name" value="YceI"/>
    <property type="match status" value="1"/>
</dbReference>
<protein>
    <submittedName>
        <fullName evidence="3">Polyisoprenoid-binding protein</fullName>
    </submittedName>
</protein>
<reference evidence="4" key="1">
    <citation type="journal article" date="2015" name="Genome Announc.">
        <title>Complete Genome Sequence of Herbaspirillum hiltneri N3 (DSM 17495), Isolated from Surface-Sterilized Wheat Roots.</title>
        <authorList>
            <person name="Guizelini D."/>
            <person name="Saizaki P.M."/>
            <person name="Coimbra N.A."/>
            <person name="Weiss V.A."/>
            <person name="Faoro H."/>
            <person name="Sfeir M.Z."/>
            <person name="Baura V.A."/>
            <person name="Monteiro R.A."/>
            <person name="Chubatsu L.S."/>
            <person name="Souza E.M."/>
            <person name="Cruz L.M."/>
            <person name="Pedrosa F.O."/>
            <person name="Raittz R.T."/>
            <person name="Marchaukoski J.N."/>
            <person name="Steffens M.B."/>
        </authorList>
    </citation>
    <scope>NUCLEOTIDE SEQUENCE [LARGE SCALE GENOMIC DNA]</scope>
    <source>
        <strain evidence="4">N3</strain>
    </source>
</reference>
<proteinExistence type="predicted"/>
<feature type="signal peptide" evidence="1">
    <location>
        <begin position="1"/>
        <end position="20"/>
    </location>
</feature>
<feature type="domain" description="Lipid/polyisoprenoid-binding YceI-like" evidence="2">
    <location>
        <begin position="23"/>
        <end position="186"/>
    </location>
</feature>
<dbReference type="RefSeq" id="WP_053195983.1">
    <property type="nucleotide sequence ID" value="NZ_CP011409.1"/>
</dbReference>
<evidence type="ECO:0000313" key="4">
    <source>
        <dbReference type="Proteomes" id="UP000063429"/>
    </source>
</evidence>
<evidence type="ECO:0000259" key="2">
    <source>
        <dbReference type="SMART" id="SM00867"/>
    </source>
</evidence>
<sequence>MKLKFALISLLAATSVTAFAADTYTIDPNHTYPSFEADHMGISVWRGKFTKTSGTVTLDRAAKTGSLDITIDASSVDFGHAKLNDHVKSADVFDVQKFPTATYKGTSIKFEGDKPVAVDGELTLHGVTKPVQLKINKFTCIQHPMLKREVCGADASGTFNRTDFGINYAVPPFSPEIKLAIQVEAIKSN</sequence>
<dbReference type="InterPro" id="IPR007372">
    <property type="entry name" value="Lipid/polyisoprenoid-bd_YceI"/>
</dbReference>
<evidence type="ECO:0000256" key="1">
    <source>
        <dbReference type="SAM" id="SignalP"/>
    </source>
</evidence>
<dbReference type="Gene3D" id="2.40.128.110">
    <property type="entry name" value="Lipid/polyisoprenoid-binding, YceI-like"/>
    <property type="match status" value="1"/>
</dbReference>
<dbReference type="SMART" id="SM00867">
    <property type="entry name" value="YceI"/>
    <property type="match status" value="1"/>
</dbReference>
<name>A0ABM5UYH6_9BURK</name>
<gene>
    <name evidence="3" type="ORF">F506_06705</name>
</gene>
<dbReference type="PANTHER" id="PTHR34406:SF2">
    <property type="entry name" value="PERIPLASMIC PROTEIN"/>
    <property type="match status" value="1"/>
</dbReference>
<dbReference type="InterPro" id="IPR036761">
    <property type="entry name" value="TTHA0802/YceI-like_sf"/>
</dbReference>
<dbReference type="SUPFAM" id="SSF101874">
    <property type="entry name" value="YceI-like"/>
    <property type="match status" value="1"/>
</dbReference>
<organism evidence="3 4">
    <name type="scientific">Herbaspirillum hiltneri N3</name>
    <dbReference type="NCBI Taxonomy" id="1262470"/>
    <lineage>
        <taxon>Bacteria</taxon>
        <taxon>Pseudomonadati</taxon>
        <taxon>Pseudomonadota</taxon>
        <taxon>Betaproteobacteria</taxon>
        <taxon>Burkholderiales</taxon>
        <taxon>Oxalobacteraceae</taxon>
        <taxon>Herbaspirillum</taxon>
    </lineage>
</organism>
<accession>A0ABM5UYH6</accession>
<dbReference type="PANTHER" id="PTHR34406">
    <property type="entry name" value="PROTEIN YCEI"/>
    <property type="match status" value="1"/>
</dbReference>